<dbReference type="EMBL" id="JAHRHJ020003813">
    <property type="protein sequence ID" value="KAH9289681.1"/>
    <property type="molecule type" value="Genomic_DNA"/>
</dbReference>
<gene>
    <name evidence="1" type="ORF">KI387_033798</name>
</gene>
<accession>A0AA38BYV6</accession>
<evidence type="ECO:0000313" key="1">
    <source>
        <dbReference type="EMBL" id="KAH9289681.1"/>
    </source>
</evidence>
<dbReference type="Proteomes" id="UP000824469">
    <property type="component" value="Unassembled WGS sequence"/>
</dbReference>
<organism evidence="1 2">
    <name type="scientific">Taxus chinensis</name>
    <name type="common">Chinese yew</name>
    <name type="synonym">Taxus wallichiana var. chinensis</name>
    <dbReference type="NCBI Taxonomy" id="29808"/>
    <lineage>
        <taxon>Eukaryota</taxon>
        <taxon>Viridiplantae</taxon>
        <taxon>Streptophyta</taxon>
        <taxon>Embryophyta</taxon>
        <taxon>Tracheophyta</taxon>
        <taxon>Spermatophyta</taxon>
        <taxon>Pinopsida</taxon>
        <taxon>Pinidae</taxon>
        <taxon>Conifers II</taxon>
        <taxon>Cupressales</taxon>
        <taxon>Taxaceae</taxon>
        <taxon>Taxus</taxon>
    </lineage>
</organism>
<sequence length="52" mass="5659">FSIKSIPRKRNKAANKLAAIGAAFDVVENIKSEKSQPHIKVVVRPAVSDNNT</sequence>
<name>A0AA38BYV6_TAXCH</name>
<reference evidence="1 2" key="1">
    <citation type="journal article" date="2021" name="Nat. Plants">
        <title>The Taxus genome provides insights into paclitaxel biosynthesis.</title>
        <authorList>
            <person name="Xiong X."/>
            <person name="Gou J."/>
            <person name="Liao Q."/>
            <person name="Li Y."/>
            <person name="Zhou Q."/>
            <person name="Bi G."/>
            <person name="Li C."/>
            <person name="Du R."/>
            <person name="Wang X."/>
            <person name="Sun T."/>
            <person name="Guo L."/>
            <person name="Liang H."/>
            <person name="Lu P."/>
            <person name="Wu Y."/>
            <person name="Zhang Z."/>
            <person name="Ro D.K."/>
            <person name="Shang Y."/>
            <person name="Huang S."/>
            <person name="Yan J."/>
        </authorList>
    </citation>
    <scope>NUCLEOTIDE SEQUENCE [LARGE SCALE GENOMIC DNA]</scope>
    <source>
        <strain evidence="1">Ta-2019</strain>
    </source>
</reference>
<comment type="caution">
    <text evidence="1">The sequence shown here is derived from an EMBL/GenBank/DDBJ whole genome shotgun (WGS) entry which is preliminary data.</text>
</comment>
<dbReference type="AlphaFoldDB" id="A0AA38BYV6"/>
<protein>
    <submittedName>
        <fullName evidence="1">Uncharacterized protein</fullName>
    </submittedName>
</protein>
<feature type="non-terminal residue" evidence="1">
    <location>
        <position position="1"/>
    </location>
</feature>
<feature type="non-terminal residue" evidence="1">
    <location>
        <position position="52"/>
    </location>
</feature>
<evidence type="ECO:0000313" key="2">
    <source>
        <dbReference type="Proteomes" id="UP000824469"/>
    </source>
</evidence>
<keyword evidence="2" id="KW-1185">Reference proteome</keyword>
<proteinExistence type="predicted"/>